<dbReference type="RefSeq" id="WP_066637234.1">
    <property type="nucleotide sequence ID" value="NZ_CP014989.1"/>
</dbReference>
<dbReference type="AlphaFoldDB" id="A0A1B1NAK3"/>
<dbReference type="InterPro" id="IPR005302">
    <property type="entry name" value="MoCF_Sase_C"/>
</dbReference>
<dbReference type="SUPFAM" id="SSF50800">
    <property type="entry name" value="PK beta-barrel domain-like"/>
    <property type="match status" value="1"/>
</dbReference>
<proteinExistence type="predicted"/>
<dbReference type="GO" id="GO:0003824">
    <property type="term" value="F:catalytic activity"/>
    <property type="evidence" value="ECO:0007669"/>
    <property type="project" value="InterPro"/>
</dbReference>
<dbReference type="PROSITE" id="PS51340">
    <property type="entry name" value="MOSC"/>
    <property type="match status" value="1"/>
</dbReference>
<dbReference type="STRING" id="1758689.SGUI_1052"/>
<sequence>MIPRVRSTNLAKPKPDPGTPRVTGIDKQPVGGIDVVAPGPDHGDGSGANGDHIGDARHHGGADKALYAVAREELDRWESELGRVLRDGIFGENLTTADLDVDGLELGQRLRVGSSVLEVSVPRQPCATFARHMGEERWVSRFTEHGASGAYLRVVEPGRIEPGDGIELDAPPGHGVSVRTAFAAAMGDDAAAREVVAAGCLPPRYHEPMERRLARRQGAAGG</sequence>
<dbReference type="OrthoDB" id="9786134at2"/>
<dbReference type="Gene3D" id="2.40.33.20">
    <property type="entry name" value="PK beta-barrel domain-like"/>
    <property type="match status" value="1"/>
</dbReference>
<keyword evidence="4" id="KW-1185">Reference proteome</keyword>
<evidence type="ECO:0000259" key="2">
    <source>
        <dbReference type="PROSITE" id="PS51340"/>
    </source>
</evidence>
<dbReference type="PATRIC" id="fig|1758689.4.peg.1090"/>
<feature type="compositionally biased region" description="Polar residues" evidence="1">
    <location>
        <begin position="1"/>
        <end position="10"/>
    </location>
</feature>
<dbReference type="InterPro" id="IPR052353">
    <property type="entry name" value="Benzoxazolinone_Detox_Enz"/>
</dbReference>
<dbReference type="InterPro" id="IPR011037">
    <property type="entry name" value="Pyrv_Knase-like_insert_dom_sf"/>
</dbReference>
<evidence type="ECO:0000256" key="1">
    <source>
        <dbReference type="SAM" id="MobiDB-lite"/>
    </source>
</evidence>
<reference evidence="3 4" key="1">
    <citation type="submission" date="2016-03" db="EMBL/GenBank/DDBJ databases">
        <title>Shallow-sea hydrothermal system.</title>
        <authorList>
            <person name="Tang K."/>
        </authorList>
    </citation>
    <scope>NUCLEOTIDE SEQUENCE [LARGE SCALE GENOMIC DNA]</scope>
    <source>
        <strain evidence="3 4">JLT9</strain>
    </source>
</reference>
<dbReference type="Proteomes" id="UP000092482">
    <property type="component" value="Chromosome"/>
</dbReference>
<protein>
    <recommendedName>
        <fullName evidence="2">MOSC domain-containing protein</fullName>
    </recommendedName>
</protein>
<evidence type="ECO:0000313" key="3">
    <source>
        <dbReference type="EMBL" id="ANS78448.1"/>
    </source>
</evidence>
<dbReference type="KEGG" id="serj:SGUI_1052"/>
<name>A0A1B1NAK3_9MICO</name>
<dbReference type="EMBL" id="CP014989">
    <property type="protein sequence ID" value="ANS78448.1"/>
    <property type="molecule type" value="Genomic_DNA"/>
</dbReference>
<dbReference type="GO" id="GO:0030151">
    <property type="term" value="F:molybdenum ion binding"/>
    <property type="evidence" value="ECO:0007669"/>
    <property type="project" value="InterPro"/>
</dbReference>
<dbReference type="GO" id="GO:0030170">
    <property type="term" value="F:pyridoxal phosphate binding"/>
    <property type="evidence" value="ECO:0007669"/>
    <property type="project" value="InterPro"/>
</dbReference>
<accession>A0A1B1NAK3</accession>
<feature type="region of interest" description="Disordered" evidence="1">
    <location>
        <begin position="1"/>
        <end position="51"/>
    </location>
</feature>
<dbReference type="Pfam" id="PF03473">
    <property type="entry name" value="MOSC"/>
    <property type="match status" value="1"/>
</dbReference>
<dbReference type="PANTHER" id="PTHR30212">
    <property type="entry name" value="PROTEIN YIIM"/>
    <property type="match status" value="1"/>
</dbReference>
<evidence type="ECO:0000313" key="4">
    <source>
        <dbReference type="Proteomes" id="UP000092482"/>
    </source>
</evidence>
<gene>
    <name evidence="3" type="ORF">SGUI_1052</name>
</gene>
<feature type="domain" description="MOSC" evidence="2">
    <location>
        <begin position="35"/>
        <end position="169"/>
    </location>
</feature>
<dbReference type="PANTHER" id="PTHR30212:SF2">
    <property type="entry name" value="PROTEIN YIIM"/>
    <property type="match status" value="1"/>
</dbReference>
<organism evidence="3 4">
    <name type="scientific">Serinicoccus hydrothermalis</name>
    <dbReference type="NCBI Taxonomy" id="1758689"/>
    <lineage>
        <taxon>Bacteria</taxon>
        <taxon>Bacillati</taxon>
        <taxon>Actinomycetota</taxon>
        <taxon>Actinomycetes</taxon>
        <taxon>Micrococcales</taxon>
        <taxon>Ornithinimicrobiaceae</taxon>
        <taxon>Serinicoccus</taxon>
    </lineage>
</organism>